<dbReference type="EMBL" id="BONI01000108">
    <property type="protein sequence ID" value="GIG10977.1"/>
    <property type="molecule type" value="Genomic_DNA"/>
</dbReference>
<dbReference type="AlphaFoldDB" id="A0A8J3KXT3"/>
<dbReference type="Proteomes" id="UP000630887">
    <property type="component" value="Unassembled WGS sequence"/>
</dbReference>
<feature type="region of interest" description="Disordered" evidence="1">
    <location>
        <begin position="57"/>
        <end position="92"/>
    </location>
</feature>
<keyword evidence="3" id="KW-1185">Reference proteome</keyword>
<evidence type="ECO:0000256" key="1">
    <source>
        <dbReference type="SAM" id="MobiDB-lite"/>
    </source>
</evidence>
<reference evidence="2 3" key="1">
    <citation type="submission" date="2021-01" db="EMBL/GenBank/DDBJ databases">
        <title>Whole genome shotgun sequence of Catellatospora coxensis NBRC 107359.</title>
        <authorList>
            <person name="Komaki H."/>
            <person name="Tamura T."/>
        </authorList>
    </citation>
    <scope>NUCLEOTIDE SEQUENCE [LARGE SCALE GENOMIC DNA]</scope>
    <source>
        <strain evidence="2 3">NBRC 107359</strain>
    </source>
</reference>
<proteinExistence type="predicted"/>
<accession>A0A8J3KXT3</accession>
<organism evidence="2 3">
    <name type="scientific">Catellatospora coxensis</name>
    <dbReference type="NCBI Taxonomy" id="310354"/>
    <lineage>
        <taxon>Bacteria</taxon>
        <taxon>Bacillati</taxon>
        <taxon>Actinomycetota</taxon>
        <taxon>Actinomycetes</taxon>
        <taxon>Micromonosporales</taxon>
        <taxon>Micromonosporaceae</taxon>
        <taxon>Catellatospora</taxon>
    </lineage>
</organism>
<gene>
    <name evidence="2" type="ORF">Cco03nite_76770</name>
</gene>
<name>A0A8J3KXT3_9ACTN</name>
<feature type="compositionally biased region" description="Low complexity" evidence="1">
    <location>
        <begin position="57"/>
        <end position="71"/>
    </location>
</feature>
<comment type="caution">
    <text evidence="2">The sequence shown here is derived from an EMBL/GenBank/DDBJ whole genome shotgun (WGS) entry which is preliminary data.</text>
</comment>
<sequence length="92" mass="10171">MLGPSLRDSGYGVHEVAERLGHDPARFMRYYTRVNAVRRRRAADDAAALVAGRFALDGATGPSTPTIPRQSSRTRRPRRNRSGEYLLGGFPS</sequence>
<evidence type="ECO:0000313" key="3">
    <source>
        <dbReference type="Proteomes" id="UP000630887"/>
    </source>
</evidence>
<protein>
    <submittedName>
        <fullName evidence="2">Uncharacterized protein</fullName>
    </submittedName>
</protein>
<evidence type="ECO:0000313" key="2">
    <source>
        <dbReference type="EMBL" id="GIG10977.1"/>
    </source>
</evidence>